<accession>A0A5B7EXH6</accession>
<gene>
    <name evidence="2" type="ORF">E2C01_030496</name>
</gene>
<feature type="region of interest" description="Disordered" evidence="1">
    <location>
        <begin position="84"/>
        <end position="103"/>
    </location>
</feature>
<evidence type="ECO:0000313" key="3">
    <source>
        <dbReference type="Proteomes" id="UP000324222"/>
    </source>
</evidence>
<comment type="caution">
    <text evidence="2">The sequence shown here is derived from an EMBL/GenBank/DDBJ whole genome shotgun (WGS) entry which is preliminary data.</text>
</comment>
<organism evidence="2 3">
    <name type="scientific">Portunus trituberculatus</name>
    <name type="common">Swimming crab</name>
    <name type="synonym">Neptunus trituberculatus</name>
    <dbReference type="NCBI Taxonomy" id="210409"/>
    <lineage>
        <taxon>Eukaryota</taxon>
        <taxon>Metazoa</taxon>
        <taxon>Ecdysozoa</taxon>
        <taxon>Arthropoda</taxon>
        <taxon>Crustacea</taxon>
        <taxon>Multicrustacea</taxon>
        <taxon>Malacostraca</taxon>
        <taxon>Eumalacostraca</taxon>
        <taxon>Eucarida</taxon>
        <taxon>Decapoda</taxon>
        <taxon>Pleocyemata</taxon>
        <taxon>Brachyura</taxon>
        <taxon>Eubrachyura</taxon>
        <taxon>Portunoidea</taxon>
        <taxon>Portunidae</taxon>
        <taxon>Portuninae</taxon>
        <taxon>Portunus</taxon>
    </lineage>
</organism>
<dbReference type="Proteomes" id="UP000324222">
    <property type="component" value="Unassembled WGS sequence"/>
</dbReference>
<reference evidence="2 3" key="1">
    <citation type="submission" date="2019-05" db="EMBL/GenBank/DDBJ databases">
        <title>Another draft genome of Portunus trituberculatus and its Hox gene families provides insights of decapod evolution.</title>
        <authorList>
            <person name="Jeong J.-H."/>
            <person name="Song I."/>
            <person name="Kim S."/>
            <person name="Choi T."/>
            <person name="Kim D."/>
            <person name="Ryu S."/>
            <person name="Kim W."/>
        </authorList>
    </citation>
    <scope>NUCLEOTIDE SEQUENCE [LARGE SCALE GENOMIC DNA]</scope>
    <source>
        <tissue evidence="2">Muscle</tissue>
    </source>
</reference>
<protein>
    <submittedName>
        <fullName evidence="2">Uncharacterized protein</fullName>
    </submittedName>
</protein>
<sequence>MDCFTLCTCRASPVAASTKVGLATTRLLHREGLLNLSIRLPTAQCWTSYNPPDCGTPSSKNPKWLTFGVRLRTKSALSKWAKIQSAGSSQKQARREQSPQSSKISLNARKFFFSTWH</sequence>
<proteinExistence type="predicted"/>
<evidence type="ECO:0000256" key="1">
    <source>
        <dbReference type="SAM" id="MobiDB-lite"/>
    </source>
</evidence>
<keyword evidence="3" id="KW-1185">Reference proteome</keyword>
<evidence type="ECO:0000313" key="2">
    <source>
        <dbReference type="EMBL" id="MPC37024.1"/>
    </source>
</evidence>
<name>A0A5B7EXH6_PORTR</name>
<dbReference type="AlphaFoldDB" id="A0A5B7EXH6"/>
<dbReference type="EMBL" id="VSRR010003664">
    <property type="protein sequence ID" value="MPC37024.1"/>
    <property type="molecule type" value="Genomic_DNA"/>
</dbReference>